<dbReference type="InParanoid" id="A7FA43"/>
<reference evidence="2" key="1">
    <citation type="journal article" date="2011" name="PLoS Genet.">
        <title>Genomic analysis of the necrotrophic fungal pathogens Sclerotinia sclerotiorum and Botrytis cinerea.</title>
        <authorList>
            <person name="Amselem J."/>
            <person name="Cuomo C.A."/>
            <person name="van Kan J.A."/>
            <person name="Viaud M."/>
            <person name="Benito E.P."/>
            <person name="Couloux A."/>
            <person name="Coutinho P.M."/>
            <person name="de Vries R.P."/>
            <person name="Dyer P.S."/>
            <person name="Fillinger S."/>
            <person name="Fournier E."/>
            <person name="Gout L."/>
            <person name="Hahn M."/>
            <person name="Kohn L."/>
            <person name="Lapalu N."/>
            <person name="Plummer K.M."/>
            <person name="Pradier J.M."/>
            <person name="Quevillon E."/>
            <person name="Sharon A."/>
            <person name="Simon A."/>
            <person name="ten Have A."/>
            <person name="Tudzynski B."/>
            <person name="Tudzynski P."/>
            <person name="Wincker P."/>
            <person name="Andrew M."/>
            <person name="Anthouard V."/>
            <person name="Beever R.E."/>
            <person name="Beffa R."/>
            <person name="Benoit I."/>
            <person name="Bouzid O."/>
            <person name="Brault B."/>
            <person name="Chen Z."/>
            <person name="Choquer M."/>
            <person name="Collemare J."/>
            <person name="Cotton P."/>
            <person name="Danchin E.G."/>
            <person name="Da Silva C."/>
            <person name="Gautier A."/>
            <person name="Giraud C."/>
            <person name="Giraud T."/>
            <person name="Gonzalez C."/>
            <person name="Grossetete S."/>
            <person name="Guldener U."/>
            <person name="Henrissat B."/>
            <person name="Howlett B.J."/>
            <person name="Kodira C."/>
            <person name="Kretschmer M."/>
            <person name="Lappartient A."/>
            <person name="Leroch M."/>
            <person name="Levis C."/>
            <person name="Mauceli E."/>
            <person name="Neuveglise C."/>
            <person name="Oeser B."/>
            <person name="Pearson M."/>
            <person name="Poulain J."/>
            <person name="Poussereau N."/>
            <person name="Quesneville H."/>
            <person name="Rascle C."/>
            <person name="Schumacher J."/>
            <person name="Segurens B."/>
            <person name="Sexton A."/>
            <person name="Silva E."/>
            <person name="Sirven C."/>
            <person name="Soanes D.M."/>
            <person name="Talbot N.J."/>
            <person name="Templeton M."/>
            <person name="Yandava C."/>
            <person name="Yarden O."/>
            <person name="Zeng Q."/>
            <person name="Rollins J.A."/>
            <person name="Lebrun M.H."/>
            <person name="Dickman M."/>
        </authorList>
    </citation>
    <scope>NUCLEOTIDE SEQUENCE [LARGE SCALE GENOMIC DNA]</scope>
    <source>
        <strain evidence="2">ATCC 18683 / 1980 / Ss-1</strain>
    </source>
</reference>
<proteinExistence type="predicted"/>
<organism evidence="1 2">
    <name type="scientific">Sclerotinia sclerotiorum (strain ATCC 18683 / 1980 / Ss-1)</name>
    <name type="common">White mold</name>
    <name type="synonym">Whetzelinia sclerotiorum</name>
    <dbReference type="NCBI Taxonomy" id="665079"/>
    <lineage>
        <taxon>Eukaryota</taxon>
        <taxon>Fungi</taxon>
        <taxon>Dikarya</taxon>
        <taxon>Ascomycota</taxon>
        <taxon>Pezizomycotina</taxon>
        <taxon>Leotiomycetes</taxon>
        <taxon>Helotiales</taxon>
        <taxon>Sclerotiniaceae</taxon>
        <taxon>Sclerotinia</taxon>
    </lineage>
</organism>
<sequence length="100" mass="10989">MTDAPLTQVSTEHQDTLRPSAPWVFCTKTHLDIDGVKEGIRVAGIGIVGSGGIKVGMAKEVLVEGGHFFPSSFDDVPRTGKHVLNKLENEVDRYRKIEEK</sequence>
<evidence type="ECO:0000313" key="1">
    <source>
        <dbReference type="EMBL" id="EDO00604.1"/>
    </source>
</evidence>
<dbReference type="RefSeq" id="XP_001584577.1">
    <property type="nucleotide sequence ID" value="XM_001584527.1"/>
</dbReference>
<keyword evidence="2" id="KW-1185">Reference proteome</keyword>
<gene>
    <name evidence="1" type="ORF">SS1G_14474</name>
</gene>
<evidence type="ECO:0000313" key="2">
    <source>
        <dbReference type="Proteomes" id="UP000001312"/>
    </source>
</evidence>
<dbReference type="STRING" id="665079.A7FA43"/>
<name>A7FA43_SCLS1</name>
<dbReference type="EMBL" id="CH476654">
    <property type="protein sequence ID" value="EDO00604.1"/>
    <property type="molecule type" value="Genomic_DNA"/>
</dbReference>
<accession>A7FA43</accession>
<dbReference type="GeneID" id="5480631"/>
<protein>
    <submittedName>
        <fullName evidence="1">Uncharacterized protein</fullName>
    </submittedName>
</protein>
<dbReference type="AlphaFoldDB" id="A7FA43"/>
<dbReference type="Proteomes" id="UP000001312">
    <property type="component" value="Unassembled WGS sequence"/>
</dbReference>
<dbReference type="KEGG" id="ssl:SS1G_14474"/>